<dbReference type="InterPro" id="IPR011050">
    <property type="entry name" value="Pectin_lyase_fold/virulence"/>
</dbReference>
<proteinExistence type="predicted"/>
<dbReference type="Gene3D" id="2.160.20.10">
    <property type="entry name" value="Single-stranded right-handed beta-helix, Pectin lyase-like"/>
    <property type="match status" value="1"/>
</dbReference>
<protein>
    <submittedName>
        <fullName evidence="4">CHAT domain-containing protein</fullName>
    </submittedName>
</protein>
<feature type="chain" id="PRO_5035154268" evidence="2">
    <location>
        <begin position="45"/>
        <end position="1512"/>
    </location>
</feature>
<evidence type="ECO:0000313" key="4">
    <source>
        <dbReference type="EMBL" id="MBE9114540.1"/>
    </source>
</evidence>
<dbReference type="SUPFAM" id="SSF51126">
    <property type="entry name" value="Pectin lyase-like"/>
    <property type="match status" value="1"/>
</dbReference>
<evidence type="ECO:0000256" key="2">
    <source>
        <dbReference type="SAM" id="SignalP"/>
    </source>
</evidence>
<keyword evidence="2" id="KW-0732">Signal</keyword>
<dbReference type="RefSeq" id="WP_194027635.1">
    <property type="nucleotide sequence ID" value="NZ_JADEWZ010000002.1"/>
</dbReference>
<keyword evidence="5" id="KW-1185">Reference proteome</keyword>
<dbReference type="NCBIfam" id="TIGR01901">
    <property type="entry name" value="adhes_NPXG"/>
    <property type="match status" value="1"/>
</dbReference>
<dbReference type="Pfam" id="PF12770">
    <property type="entry name" value="CHAT"/>
    <property type="match status" value="1"/>
</dbReference>
<evidence type="ECO:0000259" key="3">
    <source>
        <dbReference type="SMART" id="SM00912"/>
    </source>
</evidence>
<evidence type="ECO:0000313" key="5">
    <source>
        <dbReference type="Proteomes" id="UP000654482"/>
    </source>
</evidence>
<comment type="caution">
    <text evidence="4">The sequence shown here is derived from an EMBL/GenBank/DDBJ whole genome shotgun (WGS) entry which is preliminary data.</text>
</comment>
<reference evidence="4" key="1">
    <citation type="submission" date="2020-10" db="EMBL/GenBank/DDBJ databases">
        <authorList>
            <person name="Castelo-Branco R."/>
            <person name="Eusebio N."/>
            <person name="Adriana R."/>
            <person name="Vieira A."/>
            <person name="Brugerolle De Fraissinette N."/>
            <person name="Rezende De Castro R."/>
            <person name="Schneider M.P."/>
            <person name="Vasconcelos V."/>
            <person name="Leao P.N."/>
        </authorList>
    </citation>
    <scope>NUCLEOTIDE SEQUENCE</scope>
    <source>
        <strain evidence="4">LEGE 07157</strain>
    </source>
</reference>
<dbReference type="SMART" id="SM00912">
    <property type="entry name" value="Haemagg_act"/>
    <property type="match status" value="1"/>
</dbReference>
<organism evidence="4 5">
    <name type="scientific">Lusitaniella coriacea LEGE 07157</name>
    <dbReference type="NCBI Taxonomy" id="945747"/>
    <lineage>
        <taxon>Bacteria</taxon>
        <taxon>Bacillati</taxon>
        <taxon>Cyanobacteriota</taxon>
        <taxon>Cyanophyceae</taxon>
        <taxon>Spirulinales</taxon>
        <taxon>Lusitaniellaceae</taxon>
        <taxon>Lusitaniella</taxon>
    </lineage>
</organism>
<feature type="compositionally biased region" description="Pro residues" evidence="1">
    <location>
        <begin position="1051"/>
        <end position="1070"/>
    </location>
</feature>
<dbReference type="Pfam" id="PF05860">
    <property type="entry name" value="TPS"/>
    <property type="match status" value="1"/>
</dbReference>
<evidence type="ECO:0000256" key="1">
    <source>
        <dbReference type="SAM" id="MobiDB-lite"/>
    </source>
</evidence>
<feature type="region of interest" description="Disordered" evidence="1">
    <location>
        <begin position="1041"/>
        <end position="1071"/>
    </location>
</feature>
<feature type="domain" description="Filamentous haemagglutinin FhaB/tRNA nuclease CdiA-like TPS" evidence="3">
    <location>
        <begin position="52"/>
        <end position="163"/>
    </location>
</feature>
<feature type="signal peptide" evidence="2">
    <location>
        <begin position="1"/>
        <end position="44"/>
    </location>
</feature>
<dbReference type="EMBL" id="JADEWZ010000002">
    <property type="protein sequence ID" value="MBE9114540.1"/>
    <property type="molecule type" value="Genomic_DNA"/>
</dbReference>
<dbReference type="Proteomes" id="UP000654482">
    <property type="component" value="Unassembled WGS sequence"/>
</dbReference>
<dbReference type="InterPro" id="IPR008638">
    <property type="entry name" value="FhaB/CdiA-like_TPS"/>
</dbReference>
<gene>
    <name evidence="4" type="ORF">IQ249_01400</name>
</gene>
<dbReference type="InterPro" id="IPR024983">
    <property type="entry name" value="CHAT_dom"/>
</dbReference>
<accession>A0A8J7B006</accession>
<name>A0A8J7B006_9CYAN</name>
<sequence length="1512" mass="155674">MKRTLPEYFHAKGLPANHYIVALRSTRLVVGIALTAALSTPANAQSITPEIGGTGTTVTINGNQFDISGGTLSNDGANLFHSFQQFGLDANQVANFLATPQLQNILSRVVGGDPSIINGLLQVSGGNPNLYLMNPAGIIFGNGASLNVPADFFATTATGIGFGDNNWFNAFGSNDYENLIGNPSTFAFDFSQPGAIINAGDLALASGHNFTLLGGTVINTGTIATAGGTINLSSVPGTRLVRISQPNSLLSLEIEPPRDAQGNLQSFTALDLPTLLAGTQVETGLTLNPDNSVQLSNTGITIPTDTGTTIASGNLDVSSSQMGGNIDVLGNTVGLIAANLDASGNVGGGNIRVGGDYQGQGEIPNAWRTFVSSDSALLADALTNGDGGRVIVWADDVTRFFGEISATGGLNGGDGGFAEVSGKNSLVFQGLADLSAPVGQVGTLLLDPTDITISNAVDTPTMTFGGGIFSDAATTPSNLNVTTLQNQLALSDVTVSTASGLGGVGDIDVNDSITWSSGNTLTLDADNDINLTTVDISITGANNAALILKADNTIDITEVMIVSLGGGSLDVTLNADADGNGAGAIRLNAMDIASNGGNITLGGGVDPLNNAAQGTAVNLNGVSISNAVLDAGGGNISLRGTGFAGGGTARGIFLENNSRLDTTGTGNITLVGSSANTASININNSSISGGSGTITATGDEITLVNGSQVSGTGTLQVQPLTPSLGITVGQELNDARLNLHAPDLDTIQDGFSQVVIGRDDGSGAITFLEDTTFNDATTLQAPVGEGSIDTQGFDITGDGNLTLRANQNITTETITNPGAAVTVTSTNGTVSTGDISTSLSSNGGAIALSANGNLEVGTIDSSSLVANGGNIALNSTTGSIEAGNLNASGGVDGGTIQVIASTAITAGQIDASGTSGKGGNVTLDPINDIQVSWINAQGATTGGTVDITAGRFFRAIDSFTASNGTLASISTIGGSGSGAMTIRHGGNGVTPFEIGNATQNGTAAAITSGDFEFTSGEAFLFTTQRGNLSLVSIDAPATPIVNPVDLTTPDTTPPPPDITPTPTPTTPPAPDRVVFDQLSQPEEIAPQLTANTPVSIELSRYVAQLDKRLTQTFENHLQIPEVPDLNLEQSQSILGDIENATGIKPALIYATFIPATLSSTVELEDDEGARSRDRLELVLVTASGQVVRHRTNATREEVLKVSRRFRSTATNANRPSGYRSLAQQMYQWLVEPLEADLQAQNIQNLVFITDAGLRAIPLAAMHDGQGFIIERYSMGLMPSLALTDSRYGNVGNVSVLAMGSEEFETQSPLPSVPIEVALITEQLWKGEAFLNSEFTLNNLKAAQSQTPYGIVHLATHGEFKSGKLSNSYIQLWDTQLSLDSVRTLGWHDPAVELLVLSACRTAIGSEEAELGFAGLAVLAGVKSAMGSLWYVSDSGTLGLMSAFYGQLQDAPIKAEALRQAQLAMIRGEVRFEEGQLITPGGNFPLPPELQVRTLDLSHPYYWSAFTMIGSPW</sequence>
<dbReference type="InterPro" id="IPR012334">
    <property type="entry name" value="Pectin_lyas_fold"/>
</dbReference>